<comment type="caution">
    <text evidence="2">The sequence shown here is derived from an EMBL/GenBank/DDBJ whole genome shotgun (WGS) entry which is preliminary data.</text>
</comment>
<name>X0U1T5_9ZZZZ</name>
<protein>
    <submittedName>
        <fullName evidence="2">Uncharacterized protein</fullName>
    </submittedName>
</protein>
<reference evidence="2" key="1">
    <citation type="journal article" date="2014" name="Front. Microbiol.">
        <title>High frequency of phylogenetically diverse reductive dehalogenase-homologous genes in deep subseafloor sedimentary metagenomes.</title>
        <authorList>
            <person name="Kawai M."/>
            <person name="Futagami T."/>
            <person name="Toyoda A."/>
            <person name="Takaki Y."/>
            <person name="Nishi S."/>
            <person name="Hori S."/>
            <person name="Arai W."/>
            <person name="Tsubouchi T."/>
            <person name="Morono Y."/>
            <person name="Uchiyama I."/>
            <person name="Ito T."/>
            <person name="Fujiyama A."/>
            <person name="Inagaki F."/>
            <person name="Takami H."/>
        </authorList>
    </citation>
    <scope>NUCLEOTIDE SEQUENCE</scope>
    <source>
        <strain evidence="2">Expedition CK06-06</strain>
    </source>
</reference>
<evidence type="ECO:0000313" key="2">
    <source>
        <dbReference type="EMBL" id="GAF99469.1"/>
    </source>
</evidence>
<keyword evidence="1" id="KW-1133">Transmembrane helix</keyword>
<sequence length="222" mass="25535">GRTLRRELIVYKAMLGGNIEKAIENVKMTVLDAETSGDIAKASGSLNRMGELFMSIGDYDKSIEHYQKSINNMVSHNVTVILLMVAYPMLGLAYLRKLRKETPSKKELYHIRKHINKLIKKSYKMSLFKPLALLCDAIYKWHCKKMKAAHKLFSCSLNESKKYGSMLWQAHAYYDYGQCLFMDEDESQKTLGKQHLESALELYNKCGCVPYITSVEKLLENM</sequence>
<accession>X0U1T5</accession>
<keyword evidence="1" id="KW-0472">Membrane</keyword>
<keyword evidence="1" id="KW-0812">Transmembrane</keyword>
<dbReference type="AlphaFoldDB" id="X0U1T5"/>
<feature type="transmembrane region" description="Helical" evidence="1">
    <location>
        <begin position="74"/>
        <end position="95"/>
    </location>
</feature>
<dbReference type="SUPFAM" id="SSF48452">
    <property type="entry name" value="TPR-like"/>
    <property type="match status" value="1"/>
</dbReference>
<feature type="non-terminal residue" evidence="2">
    <location>
        <position position="1"/>
    </location>
</feature>
<dbReference type="PROSITE" id="PS50005">
    <property type="entry name" value="TPR"/>
    <property type="match status" value="1"/>
</dbReference>
<dbReference type="EMBL" id="BARS01011222">
    <property type="protein sequence ID" value="GAF99469.1"/>
    <property type="molecule type" value="Genomic_DNA"/>
</dbReference>
<gene>
    <name evidence="2" type="ORF">S01H1_20493</name>
</gene>
<organism evidence="2">
    <name type="scientific">marine sediment metagenome</name>
    <dbReference type="NCBI Taxonomy" id="412755"/>
    <lineage>
        <taxon>unclassified sequences</taxon>
        <taxon>metagenomes</taxon>
        <taxon>ecological metagenomes</taxon>
    </lineage>
</organism>
<proteinExistence type="predicted"/>
<dbReference type="Gene3D" id="1.25.40.10">
    <property type="entry name" value="Tetratricopeptide repeat domain"/>
    <property type="match status" value="1"/>
</dbReference>
<dbReference type="InterPro" id="IPR011990">
    <property type="entry name" value="TPR-like_helical_dom_sf"/>
</dbReference>
<dbReference type="InterPro" id="IPR019734">
    <property type="entry name" value="TPR_rpt"/>
</dbReference>
<evidence type="ECO:0000256" key="1">
    <source>
        <dbReference type="SAM" id="Phobius"/>
    </source>
</evidence>